<comment type="caution">
    <text evidence="2">The sequence shown here is derived from an EMBL/GenBank/DDBJ whole genome shotgun (WGS) entry which is preliminary data.</text>
</comment>
<dbReference type="RefSeq" id="WP_203680336.1">
    <property type="nucleotide sequence ID" value="NZ_BOMW01000027.1"/>
</dbReference>
<dbReference type="Gene3D" id="3.50.40.10">
    <property type="entry name" value="Phenylalanyl-trna Synthetase, Chain B, domain 3"/>
    <property type="match status" value="1"/>
</dbReference>
<evidence type="ECO:0000313" key="3">
    <source>
        <dbReference type="Proteomes" id="UP000629619"/>
    </source>
</evidence>
<dbReference type="Proteomes" id="UP000629619">
    <property type="component" value="Unassembled WGS sequence"/>
</dbReference>
<dbReference type="InterPro" id="IPR005146">
    <property type="entry name" value="B3/B4_tRNA-bd"/>
</dbReference>
<reference evidence="2" key="1">
    <citation type="submission" date="2021-01" db="EMBL/GenBank/DDBJ databases">
        <title>Whole genome shotgun sequence of Actinoplanes siamensis NBRC 109076.</title>
        <authorList>
            <person name="Komaki H."/>
            <person name="Tamura T."/>
        </authorList>
    </citation>
    <scope>NUCLEOTIDE SEQUENCE</scope>
    <source>
        <strain evidence="2">NBRC 109076</strain>
    </source>
</reference>
<evidence type="ECO:0000259" key="1">
    <source>
        <dbReference type="SMART" id="SM00873"/>
    </source>
</evidence>
<dbReference type="AlphaFoldDB" id="A0A919N731"/>
<protein>
    <recommendedName>
        <fullName evidence="1">B3/B4 tRNA-binding domain-containing protein</fullName>
    </recommendedName>
</protein>
<dbReference type="SUPFAM" id="SSF56037">
    <property type="entry name" value="PheT/TilS domain"/>
    <property type="match status" value="1"/>
</dbReference>
<sequence>MTGLAATTDIDRGERNLRLVVAPDIAERYPACRTAAILVCGLRNGEPWPEIDAALSAFESDVRNGARQLPQQDDPAIVAWHDLLRSFGTNPRRMRPAVDALSRRLAKAGRLPRISPLVDACNLISLRYTLPTGGYDLSRIRESFTLRFARPGDVHIPLGKPDEREQPVDGEVVYADGAQVLTRHWNHRDADNTKVTADTVDAILLLEGIVPTIPPETLARAQRELAGLVAPHARAIELYAFDPHAVVEINWKPSF</sequence>
<feature type="domain" description="B3/B4 tRNA-binding" evidence="1">
    <location>
        <begin position="78"/>
        <end position="227"/>
    </location>
</feature>
<proteinExistence type="predicted"/>
<dbReference type="EMBL" id="BOMW01000027">
    <property type="protein sequence ID" value="GIF05540.1"/>
    <property type="molecule type" value="Genomic_DNA"/>
</dbReference>
<dbReference type="InterPro" id="IPR020825">
    <property type="entry name" value="Phe-tRNA_synthase-like_B3/B4"/>
</dbReference>
<dbReference type="SMART" id="SM00873">
    <property type="entry name" value="B3_4"/>
    <property type="match status" value="1"/>
</dbReference>
<dbReference type="PANTHER" id="PTHR39209">
    <property type="match status" value="1"/>
</dbReference>
<accession>A0A919N731</accession>
<keyword evidence="3" id="KW-1185">Reference proteome</keyword>
<organism evidence="2 3">
    <name type="scientific">Actinoplanes siamensis</name>
    <dbReference type="NCBI Taxonomy" id="1223317"/>
    <lineage>
        <taxon>Bacteria</taxon>
        <taxon>Bacillati</taxon>
        <taxon>Actinomycetota</taxon>
        <taxon>Actinomycetes</taxon>
        <taxon>Micromonosporales</taxon>
        <taxon>Micromonosporaceae</taxon>
        <taxon>Actinoplanes</taxon>
    </lineage>
</organism>
<dbReference type="PANTHER" id="PTHR39209:SF2">
    <property type="entry name" value="CYTOPLASMIC PROTEIN"/>
    <property type="match status" value="1"/>
</dbReference>
<dbReference type="GO" id="GO:0004826">
    <property type="term" value="F:phenylalanine-tRNA ligase activity"/>
    <property type="evidence" value="ECO:0007669"/>
    <property type="project" value="InterPro"/>
</dbReference>
<evidence type="ECO:0000313" key="2">
    <source>
        <dbReference type="EMBL" id="GIF05540.1"/>
    </source>
</evidence>
<dbReference type="Pfam" id="PF03483">
    <property type="entry name" value="B3_4"/>
    <property type="match status" value="1"/>
</dbReference>
<name>A0A919N731_9ACTN</name>
<dbReference type="GO" id="GO:0003723">
    <property type="term" value="F:RNA binding"/>
    <property type="evidence" value="ECO:0007669"/>
    <property type="project" value="InterPro"/>
</dbReference>
<gene>
    <name evidence="2" type="ORF">Asi03nite_30780</name>
</gene>